<proteinExistence type="predicted"/>
<organism evidence="2 3">
    <name type="scientific">Gigaspora margarita</name>
    <dbReference type="NCBI Taxonomy" id="4874"/>
    <lineage>
        <taxon>Eukaryota</taxon>
        <taxon>Fungi</taxon>
        <taxon>Fungi incertae sedis</taxon>
        <taxon>Mucoromycota</taxon>
        <taxon>Glomeromycotina</taxon>
        <taxon>Glomeromycetes</taxon>
        <taxon>Diversisporales</taxon>
        <taxon>Gigasporaceae</taxon>
        <taxon>Gigaspora</taxon>
    </lineage>
</organism>
<dbReference type="OrthoDB" id="2394248at2759"/>
<comment type="caution">
    <text evidence="2">The sequence shown here is derived from an EMBL/GenBank/DDBJ whole genome shotgun (WGS) entry which is preliminary data.</text>
</comment>
<dbReference type="Gene3D" id="3.10.20.90">
    <property type="entry name" value="Phosphatidylinositol 3-kinase Catalytic Subunit, Chain A, domain 1"/>
    <property type="match status" value="1"/>
</dbReference>
<feature type="region of interest" description="Disordered" evidence="1">
    <location>
        <begin position="160"/>
        <end position="181"/>
    </location>
</feature>
<evidence type="ECO:0000256" key="1">
    <source>
        <dbReference type="SAM" id="MobiDB-lite"/>
    </source>
</evidence>
<reference evidence="2 3" key="1">
    <citation type="journal article" date="2019" name="Environ. Microbiol.">
        <title>At the nexus of three kingdoms: the genome of the mycorrhizal fungus Gigaspora margarita provides insights into plant, endobacterial and fungal interactions.</title>
        <authorList>
            <person name="Venice F."/>
            <person name="Ghignone S."/>
            <person name="Salvioli di Fossalunga A."/>
            <person name="Amselem J."/>
            <person name="Novero M."/>
            <person name="Xianan X."/>
            <person name="Sedzielewska Toro K."/>
            <person name="Morin E."/>
            <person name="Lipzen A."/>
            <person name="Grigoriev I.V."/>
            <person name="Henrissat B."/>
            <person name="Martin F.M."/>
            <person name="Bonfante P."/>
        </authorList>
    </citation>
    <scope>NUCLEOTIDE SEQUENCE [LARGE SCALE GENOMIC DNA]</scope>
    <source>
        <strain evidence="2 3">BEG34</strain>
    </source>
</reference>
<sequence>MDENDQNASDNEIEENDDWCESPIPIPIYTKSSSEINIEHITNNDQWHPATLNSPISLILRPNMDSVAISIGEHEIHLFFRDIRYTKLSNFGEITINLNRDYEKKYYKTNYKDGRLFHLNNNPFNDIFDDAFRLVFTPTRGVSATLRQDFVDCLNDQLHKDRSKKNQNQHRFRSKKFHRDKNRMNPRLRQLLVQTLKKQSAFIDCDKKQAINEKAANNNVPNNVPNSVSNNVSNSASNNASYKASNNVSNNGPFQKQIEKIDKKPEFAVIVKYGLQTINIKCHQSATLANLTLIAETLFSLISIENLQYKNIDGNMINIQNEEDWNVAKMEMYKENNDRIEVYIQS</sequence>
<dbReference type="EMBL" id="WTPW01001437">
    <property type="protein sequence ID" value="KAF0436079.1"/>
    <property type="molecule type" value="Genomic_DNA"/>
</dbReference>
<feature type="compositionally biased region" description="Acidic residues" evidence="1">
    <location>
        <begin position="1"/>
        <end position="20"/>
    </location>
</feature>
<feature type="compositionally biased region" description="Basic residues" evidence="1">
    <location>
        <begin position="161"/>
        <end position="181"/>
    </location>
</feature>
<keyword evidence="3" id="KW-1185">Reference proteome</keyword>
<evidence type="ECO:0000313" key="2">
    <source>
        <dbReference type="EMBL" id="KAF0436079.1"/>
    </source>
</evidence>
<evidence type="ECO:0008006" key="4">
    <source>
        <dbReference type="Google" id="ProtNLM"/>
    </source>
</evidence>
<dbReference type="Proteomes" id="UP000439903">
    <property type="component" value="Unassembled WGS sequence"/>
</dbReference>
<evidence type="ECO:0000313" key="3">
    <source>
        <dbReference type="Proteomes" id="UP000439903"/>
    </source>
</evidence>
<name>A0A8H4A566_GIGMA</name>
<dbReference type="AlphaFoldDB" id="A0A8H4A566"/>
<gene>
    <name evidence="2" type="ORF">F8M41_004731</name>
</gene>
<protein>
    <recommendedName>
        <fullName evidence="4">PB1 domain-containing protein</fullName>
    </recommendedName>
</protein>
<feature type="region of interest" description="Disordered" evidence="1">
    <location>
        <begin position="1"/>
        <end position="21"/>
    </location>
</feature>
<accession>A0A8H4A566</accession>